<dbReference type="Pfam" id="PF13629">
    <property type="entry name" value="T2SS-T3SS_pil_N"/>
    <property type="match status" value="1"/>
</dbReference>
<accession>A0A916ZQT3</accession>
<dbReference type="EMBL" id="BMIQ01000004">
    <property type="protein sequence ID" value="GGE09585.1"/>
    <property type="molecule type" value="Genomic_DNA"/>
</dbReference>
<keyword evidence="4" id="KW-1185">Reference proteome</keyword>
<dbReference type="RefSeq" id="WP_188909975.1">
    <property type="nucleotide sequence ID" value="NZ_BMIQ01000004.1"/>
</dbReference>
<protein>
    <recommendedName>
        <fullName evidence="2">Pilus formation protein N-terminal domain-containing protein</fullName>
    </recommendedName>
</protein>
<proteinExistence type="predicted"/>
<gene>
    <name evidence="3" type="ORF">GCM10011390_30840</name>
</gene>
<keyword evidence="1" id="KW-0732">Signal</keyword>
<evidence type="ECO:0000313" key="3">
    <source>
        <dbReference type="EMBL" id="GGE09585.1"/>
    </source>
</evidence>
<evidence type="ECO:0000256" key="1">
    <source>
        <dbReference type="SAM" id="SignalP"/>
    </source>
</evidence>
<evidence type="ECO:0000259" key="2">
    <source>
        <dbReference type="Pfam" id="PF13629"/>
    </source>
</evidence>
<reference evidence="3" key="2">
    <citation type="submission" date="2020-09" db="EMBL/GenBank/DDBJ databases">
        <authorList>
            <person name="Sun Q."/>
            <person name="Zhou Y."/>
        </authorList>
    </citation>
    <scope>NUCLEOTIDE SEQUENCE</scope>
    <source>
        <strain evidence="3">CGMCC 1.15367</strain>
    </source>
</reference>
<dbReference type="AlphaFoldDB" id="A0A916ZQT3"/>
<comment type="caution">
    <text evidence="3">The sequence shown here is derived from an EMBL/GenBank/DDBJ whole genome shotgun (WGS) entry which is preliminary data.</text>
</comment>
<feature type="signal peptide" evidence="1">
    <location>
        <begin position="1"/>
        <end position="23"/>
    </location>
</feature>
<feature type="chain" id="PRO_5037964332" description="Pilus formation protein N-terminal domain-containing protein" evidence="1">
    <location>
        <begin position="24"/>
        <end position="151"/>
    </location>
</feature>
<dbReference type="Proteomes" id="UP000644699">
    <property type="component" value="Unassembled WGS sequence"/>
</dbReference>
<reference evidence="3" key="1">
    <citation type="journal article" date="2014" name="Int. J. Syst. Evol. Microbiol.">
        <title>Complete genome sequence of Corynebacterium casei LMG S-19264T (=DSM 44701T), isolated from a smear-ripened cheese.</title>
        <authorList>
            <consortium name="US DOE Joint Genome Institute (JGI-PGF)"/>
            <person name="Walter F."/>
            <person name="Albersmeier A."/>
            <person name="Kalinowski J."/>
            <person name="Ruckert C."/>
        </authorList>
    </citation>
    <scope>NUCLEOTIDE SEQUENCE</scope>
    <source>
        <strain evidence="3">CGMCC 1.15367</strain>
    </source>
</reference>
<feature type="domain" description="Pilus formation protein N-terminal" evidence="2">
    <location>
        <begin position="26"/>
        <end position="94"/>
    </location>
</feature>
<dbReference type="InterPro" id="IPR032789">
    <property type="entry name" value="T2SS-T3SS_pil_N"/>
</dbReference>
<evidence type="ECO:0000313" key="4">
    <source>
        <dbReference type="Proteomes" id="UP000644699"/>
    </source>
</evidence>
<sequence>MFRAWFLSLALANGLASAAFAEAAPQLLSVDVDHASVLKVPRPAATVIIGNPAIADVTVQDATTMVLTGRAYGITNLIVLDGDGQPLIDEKVAVRASEEGTVRIYRQAERQTYACMPECEPTVTVGDTEASFNLAITQHTQRQSLATAVTK</sequence>
<name>A0A916ZQT3_9HYPH</name>
<organism evidence="3 4">
    <name type="scientific">Aureimonas endophytica</name>
    <dbReference type="NCBI Taxonomy" id="2027858"/>
    <lineage>
        <taxon>Bacteria</taxon>
        <taxon>Pseudomonadati</taxon>
        <taxon>Pseudomonadota</taxon>
        <taxon>Alphaproteobacteria</taxon>
        <taxon>Hyphomicrobiales</taxon>
        <taxon>Aurantimonadaceae</taxon>
        <taxon>Aureimonas</taxon>
    </lineage>
</organism>